<name>A0A922I5H4_DERFA</name>
<dbReference type="PANTHER" id="PTHR13832:SF827">
    <property type="entry name" value="PROTEIN PHOSPHATASE 1L"/>
    <property type="match status" value="1"/>
</dbReference>
<feature type="compositionally biased region" description="Low complexity" evidence="5">
    <location>
        <begin position="320"/>
        <end position="330"/>
    </location>
</feature>
<feature type="compositionally biased region" description="Low complexity" evidence="5">
    <location>
        <begin position="301"/>
        <end position="312"/>
    </location>
</feature>
<dbReference type="PROSITE" id="PS01032">
    <property type="entry name" value="PPM_1"/>
    <property type="match status" value="1"/>
</dbReference>
<protein>
    <submittedName>
        <fullName evidence="7">Protein phosphatase 1L</fullName>
    </submittedName>
</protein>
<dbReference type="AlphaFoldDB" id="A0A922I5H4"/>
<sequence length="337" mass="37824">MQGRRHNMEDCFSIHNNIGHELGIEYYAVFDGHGGPNAALYADKEIFDSIVKRIKNHVYKNNDNDDDKLPLQSCTMNASLARNSDKNTCAKNNRFETLTMSTMKTILNDEVIDVDKRLLETFQRRSDISGSTALIAIRLLHTNKLLVANVGDSRGILCDSKGATIPLSFDHKPYQLKEYRRILEAGGYISLKGVYRVNGILAISRALGDYPLKDNRLIIPDPDILSFDLRELKPKFMIMASDDHHMIRMIFSSSSSQSSIALAIAKKLAKESYNRESYDNITVIVVLFDENYDVCSKDSVSLSSSSSLIKKSSPIKKKFSSNQQESSSSKPAIHEES</sequence>
<organism evidence="7 8">
    <name type="scientific">Dermatophagoides farinae</name>
    <name type="common">American house dust mite</name>
    <dbReference type="NCBI Taxonomy" id="6954"/>
    <lineage>
        <taxon>Eukaryota</taxon>
        <taxon>Metazoa</taxon>
        <taxon>Ecdysozoa</taxon>
        <taxon>Arthropoda</taxon>
        <taxon>Chelicerata</taxon>
        <taxon>Arachnida</taxon>
        <taxon>Acari</taxon>
        <taxon>Acariformes</taxon>
        <taxon>Sarcoptiformes</taxon>
        <taxon>Astigmata</taxon>
        <taxon>Psoroptidia</taxon>
        <taxon>Analgoidea</taxon>
        <taxon>Pyroglyphidae</taxon>
        <taxon>Dermatophagoidinae</taxon>
        <taxon>Dermatophagoides</taxon>
    </lineage>
</organism>
<keyword evidence="2 4" id="KW-0378">Hydrolase</keyword>
<reference evidence="7" key="2">
    <citation type="journal article" date="2022" name="Res Sq">
        <title>Comparative Genomics Reveals Insights into the Divergent Evolution of Astigmatic Mites and Household Pest Adaptations.</title>
        <authorList>
            <person name="Xiong Q."/>
            <person name="Wan A.T.-Y."/>
            <person name="Liu X.-Y."/>
            <person name="Fung C.S.-H."/>
            <person name="Xiao X."/>
            <person name="Malainual N."/>
            <person name="Hou J."/>
            <person name="Wang L."/>
            <person name="Wang M."/>
            <person name="Yang K."/>
            <person name="Cui Y."/>
            <person name="Leung E."/>
            <person name="Nong W."/>
            <person name="Shin S.-K."/>
            <person name="Au S."/>
            <person name="Jeong K.Y."/>
            <person name="Chew F.T."/>
            <person name="Hui J."/>
            <person name="Leung T.F."/>
            <person name="Tungtrongchitr A."/>
            <person name="Zhong N."/>
            <person name="Liu Z."/>
            <person name="Tsui S."/>
        </authorList>
    </citation>
    <scope>NUCLEOTIDE SEQUENCE</scope>
    <source>
        <strain evidence="7">Derf</strain>
        <tissue evidence="7">Whole organism</tissue>
    </source>
</reference>
<dbReference type="EMBL" id="ASGP02000002">
    <property type="protein sequence ID" value="KAH9522907.1"/>
    <property type="molecule type" value="Genomic_DNA"/>
</dbReference>
<dbReference type="SMART" id="SM00332">
    <property type="entry name" value="PP2Cc"/>
    <property type="match status" value="1"/>
</dbReference>
<feature type="region of interest" description="Disordered" evidence="5">
    <location>
        <begin position="301"/>
        <end position="337"/>
    </location>
</feature>
<evidence type="ECO:0000313" key="8">
    <source>
        <dbReference type="Proteomes" id="UP000790347"/>
    </source>
</evidence>
<evidence type="ECO:0000256" key="5">
    <source>
        <dbReference type="SAM" id="MobiDB-lite"/>
    </source>
</evidence>
<comment type="similarity">
    <text evidence="4">Belongs to the PP2C family.</text>
</comment>
<dbReference type="InterPro" id="IPR015655">
    <property type="entry name" value="PP2C"/>
</dbReference>
<evidence type="ECO:0000313" key="7">
    <source>
        <dbReference type="EMBL" id="KAH9522907.1"/>
    </source>
</evidence>
<dbReference type="Proteomes" id="UP000790347">
    <property type="component" value="Unassembled WGS sequence"/>
</dbReference>
<proteinExistence type="inferred from homology"/>
<reference evidence="7" key="1">
    <citation type="submission" date="2013-05" db="EMBL/GenBank/DDBJ databases">
        <authorList>
            <person name="Yim A.K.Y."/>
            <person name="Chan T.F."/>
            <person name="Ji K.M."/>
            <person name="Liu X.Y."/>
            <person name="Zhou J.W."/>
            <person name="Li R.Q."/>
            <person name="Yang K.Y."/>
            <person name="Li J."/>
            <person name="Li M."/>
            <person name="Law P.T.W."/>
            <person name="Wu Y.L."/>
            <person name="Cai Z.L."/>
            <person name="Qin H."/>
            <person name="Bao Y."/>
            <person name="Leung R.K.K."/>
            <person name="Ng P.K.S."/>
            <person name="Zou J."/>
            <person name="Zhong X.J."/>
            <person name="Ran P.X."/>
            <person name="Zhong N.S."/>
            <person name="Liu Z.G."/>
            <person name="Tsui S.K.W."/>
        </authorList>
    </citation>
    <scope>NUCLEOTIDE SEQUENCE</scope>
    <source>
        <strain evidence="7">Derf</strain>
        <tissue evidence="7">Whole organism</tissue>
    </source>
</reference>
<dbReference type="SUPFAM" id="SSF81606">
    <property type="entry name" value="PP2C-like"/>
    <property type="match status" value="1"/>
</dbReference>
<comment type="caution">
    <text evidence="7">The sequence shown here is derived from an EMBL/GenBank/DDBJ whole genome shotgun (WGS) entry which is preliminary data.</text>
</comment>
<evidence type="ECO:0000256" key="3">
    <source>
        <dbReference type="ARBA" id="ARBA00022912"/>
    </source>
</evidence>
<dbReference type="InterPro" id="IPR000222">
    <property type="entry name" value="PP2C_BS"/>
</dbReference>
<dbReference type="Gene3D" id="3.60.40.10">
    <property type="entry name" value="PPM-type phosphatase domain"/>
    <property type="match status" value="1"/>
</dbReference>
<keyword evidence="8" id="KW-1185">Reference proteome</keyword>
<feature type="domain" description="PPM-type phosphatase" evidence="6">
    <location>
        <begin position="1"/>
        <end position="288"/>
    </location>
</feature>
<dbReference type="GO" id="GO:0004722">
    <property type="term" value="F:protein serine/threonine phosphatase activity"/>
    <property type="evidence" value="ECO:0007669"/>
    <property type="project" value="InterPro"/>
</dbReference>
<evidence type="ECO:0000256" key="2">
    <source>
        <dbReference type="ARBA" id="ARBA00022801"/>
    </source>
</evidence>
<evidence type="ECO:0000256" key="1">
    <source>
        <dbReference type="ARBA" id="ARBA00022723"/>
    </source>
</evidence>
<keyword evidence="3 4" id="KW-0904">Protein phosphatase</keyword>
<dbReference type="PROSITE" id="PS51746">
    <property type="entry name" value="PPM_2"/>
    <property type="match status" value="1"/>
</dbReference>
<dbReference type="Pfam" id="PF00481">
    <property type="entry name" value="PP2C"/>
    <property type="match status" value="2"/>
</dbReference>
<dbReference type="GO" id="GO:0046872">
    <property type="term" value="F:metal ion binding"/>
    <property type="evidence" value="ECO:0007669"/>
    <property type="project" value="UniProtKB-KW"/>
</dbReference>
<dbReference type="CDD" id="cd00143">
    <property type="entry name" value="PP2Cc"/>
    <property type="match status" value="1"/>
</dbReference>
<evidence type="ECO:0000256" key="4">
    <source>
        <dbReference type="RuleBase" id="RU003465"/>
    </source>
</evidence>
<accession>A0A922I5H4</accession>
<evidence type="ECO:0000259" key="6">
    <source>
        <dbReference type="PROSITE" id="PS51746"/>
    </source>
</evidence>
<gene>
    <name evidence="7" type="primary">PPM1L</name>
    <name evidence="7" type="ORF">DERF_006460</name>
</gene>
<dbReference type="PANTHER" id="PTHR13832">
    <property type="entry name" value="PROTEIN PHOSPHATASE 2C"/>
    <property type="match status" value="1"/>
</dbReference>
<keyword evidence="1" id="KW-0479">Metal-binding</keyword>
<dbReference type="InterPro" id="IPR001932">
    <property type="entry name" value="PPM-type_phosphatase-like_dom"/>
</dbReference>
<dbReference type="InterPro" id="IPR036457">
    <property type="entry name" value="PPM-type-like_dom_sf"/>
</dbReference>